<dbReference type="GO" id="GO:0005351">
    <property type="term" value="F:carbohydrate:proton symporter activity"/>
    <property type="evidence" value="ECO:0007669"/>
    <property type="project" value="TreeGrafter"/>
</dbReference>
<feature type="transmembrane region" description="Helical" evidence="10">
    <location>
        <begin position="237"/>
        <end position="258"/>
    </location>
</feature>
<dbReference type="RefSeq" id="XP_025358911.1">
    <property type="nucleotide sequence ID" value="XM_025501662.1"/>
</dbReference>
<evidence type="ECO:0000256" key="8">
    <source>
        <dbReference type="RuleBase" id="RU003346"/>
    </source>
</evidence>
<protein>
    <submittedName>
        <fullName evidence="12">Sugar transporter</fullName>
    </submittedName>
</protein>
<reference evidence="12 13" key="1">
    <citation type="journal article" date="2018" name="Mol. Biol. Evol.">
        <title>Broad Genomic Sampling Reveals a Smut Pathogenic Ancestry of the Fungal Clade Ustilaginomycotina.</title>
        <authorList>
            <person name="Kijpornyongpan T."/>
            <person name="Mondo S.J."/>
            <person name="Barry K."/>
            <person name="Sandor L."/>
            <person name="Lee J."/>
            <person name="Lipzen A."/>
            <person name="Pangilinan J."/>
            <person name="LaButti K."/>
            <person name="Hainaut M."/>
            <person name="Henrissat B."/>
            <person name="Grigoriev I.V."/>
            <person name="Spatafora J.W."/>
            <person name="Aime M.C."/>
        </authorList>
    </citation>
    <scope>NUCLEOTIDE SEQUENCE [LARGE SCALE GENOMIC DNA]</scope>
    <source>
        <strain evidence="12 13">MCA 3882</strain>
    </source>
</reference>
<dbReference type="InterPro" id="IPR050360">
    <property type="entry name" value="MFS_Sugar_Transporters"/>
</dbReference>
<dbReference type="PANTHER" id="PTHR48022:SF53">
    <property type="entry name" value="ALPHA-GLUCOSIDE TRANSPORTER, PUTATIVE (AFU_ORTHOLOGUE AFUA_3G01700)-RELATED"/>
    <property type="match status" value="1"/>
</dbReference>
<feature type="transmembrane region" description="Helical" evidence="10">
    <location>
        <begin position="382"/>
        <end position="404"/>
    </location>
</feature>
<dbReference type="OrthoDB" id="6612291at2759"/>
<dbReference type="NCBIfam" id="TIGR00879">
    <property type="entry name" value="SP"/>
    <property type="match status" value="1"/>
</dbReference>
<feature type="domain" description="Major facilitator superfamily (MFS) profile" evidence="11">
    <location>
        <begin position="62"/>
        <end position="505"/>
    </location>
</feature>
<keyword evidence="3 8" id="KW-0813">Transport</keyword>
<dbReference type="InterPro" id="IPR005828">
    <property type="entry name" value="MFS_sugar_transport-like"/>
</dbReference>
<feature type="transmembrane region" description="Helical" evidence="10">
    <location>
        <begin position="356"/>
        <end position="375"/>
    </location>
</feature>
<dbReference type="InParanoid" id="A0A316VLV4"/>
<feature type="transmembrane region" description="Helical" evidence="10">
    <location>
        <begin position="481"/>
        <end position="497"/>
    </location>
</feature>
<evidence type="ECO:0000256" key="1">
    <source>
        <dbReference type="ARBA" id="ARBA00004141"/>
    </source>
</evidence>
<dbReference type="Pfam" id="PF00083">
    <property type="entry name" value="Sugar_tr"/>
    <property type="match status" value="1"/>
</dbReference>
<keyword evidence="12" id="KW-0762">Sugar transport</keyword>
<feature type="compositionally biased region" description="Polar residues" evidence="9">
    <location>
        <begin position="539"/>
        <end position="553"/>
    </location>
</feature>
<feature type="transmembrane region" description="Helical" evidence="10">
    <location>
        <begin position="320"/>
        <end position="344"/>
    </location>
</feature>
<proteinExistence type="inferred from homology"/>
<evidence type="ECO:0000259" key="11">
    <source>
        <dbReference type="PROSITE" id="PS50850"/>
    </source>
</evidence>
<dbReference type="Proteomes" id="UP000245771">
    <property type="component" value="Unassembled WGS sequence"/>
</dbReference>
<dbReference type="PANTHER" id="PTHR48022">
    <property type="entry name" value="PLASTIDIC GLUCOSE TRANSPORTER 4"/>
    <property type="match status" value="1"/>
</dbReference>
<keyword evidence="4 10" id="KW-0812">Transmembrane</keyword>
<evidence type="ECO:0000256" key="4">
    <source>
        <dbReference type="ARBA" id="ARBA00022692"/>
    </source>
</evidence>
<feature type="transmembrane region" description="Helical" evidence="10">
    <location>
        <begin position="139"/>
        <end position="157"/>
    </location>
</feature>
<name>A0A316VLV4_9BASI</name>
<feature type="transmembrane region" description="Helical" evidence="10">
    <location>
        <begin position="410"/>
        <end position="434"/>
    </location>
</feature>
<evidence type="ECO:0000313" key="12">
    <source>
        <dbReference type="EMBL" id="PWN38609.1"/>
    </source>
</evidence>
<organism evidence="12 13">
    <name type="scientific">Meira miltonrushii</name>
    <dbReference type="NCBI Taxonomy" id="1280837"/>
    <lineage>
        <taxon>Eukaryota</taxon>
        <taxon>Fungi</taxon>
        <taxon>Dikarya</taxon>
        <taxon>Basidiomycota</taxon>
        <taxon>Ustilaginomycotina</taxon>
        <taxon>Exobasidiomycetes</taxon>
        <taxon>Exobasidiales</taxon>
        <taxon>Brachybasidiaceae</taxon>
        <taxon>Meira</taxon>
    </lineage>
</organism>
<gene>
    <name evidence="12" type="ORF">FA14DRAFT_188554</name>
</gene>
<feature type="transmembrane region" description="Helical" evidence="10">
    <location>
        <begin position="446"/>
        <end position="469"/>
    </location>
</feature>
<evidence type="ECO:0000256" key="9">
    <source>
        <dbReference type="SAM" id="MobiDB-lite"/>
    </source>
</evidence>
<comment type="subcellular location">
    <subcellularLocation>
        <location evidence="1">Membrane</location>
        <topology evidence="1">Multi-pass membrane protein</topology>
    </subcellularLocation>
</comment>
<feature type="transmembrane region" description="Helical" evidence="10">
    <location>
        <begin position="198"/>
        <end position="217"/>
    </location>
</feature>
<comment type="similarity">
    <text evidence="2 8">Belongs to the major facilitator superfamily. Sugar transporter (TC 2.A.1.1) family.</text>
</comment>
<evidence type="ECO:0000256" key="3">
    <source>
        <dbReference type="ARBA" id="ARBA00022448"/>
    </source>
</evidence>
<accession>A0A316VLV4</accession>
<dbReference type="GeneID" id="37023443"/>
<dbReference type="EMBL" id="KZ819602">
    <property type="protein sequence ID" value="PWN38609.1"/>
    <property type="molecule type" value="Genomic_DNA"/>
</dbReference>
<dbReference type="AlphaFoldDB" id="A0A316VLV4"/>
<dbReference type="SUPFAM" id="SSF103473">
    <property type="entry name" value="MFS general substrate transporter"/>
    <property type="match status" value="1"/>
</dbReference>
<feature type="transmembrane region" description="Helical" evidence="10">
    <location>
        <begin position="59"/>
        <end position="83"/>
    </location>
</feature>
<keyword evidence="13" id="KW-1185">Reference proteome</keyword>
<sequence>MASNLHVLEDSHHQTARIDAYKVAQQLDNYDVVVDAAAKATKTDHEMTLWQALKRNKKAVLWSMLLSTALVMEGYDLVIINSFYGQEQFRQHYGKFDEANQKWYIPASWQSGLTNGALCGQIVGLLINSWASQRFGYRRTMATALAFMACAIFPVFFAPNLPVLVLGEILCGLPWGIFQTITTAYAADILPIALRPLLTSYVNMCWGFGILMSSGVARAALDLEGAKAYHVPFALQWIWPLPLFIGVCFAPESPWWLIRKGRVDDAEHSIRRLNSSSTSEEEVQDTLAMMQHTDAIEKAENEGVNILDCFRGTNLRRTEIGCAVFAIQYLAGGPLIGYAVTFLQQAGMDDESAFDFNLGVTTMFTVGTIVSWFFLNKVGRRTIYIGGIALMSFISLIIGILGFIPNTSLAVGVLLICLNFAYNIGIGPVCYCIVAEVSSSRLRPIAVVLSRISYNLMGLVCNTITPRMIQPTSWGWGARCGLFWMGTGIAACTYCYFRLVETRGRTFAELDALFAAKIPARKFATTDIDLFTHTQDVKNATPTNGKQGSNGESDSVDDKKF</sequence>
<evidence type="ECO:0000256" key="2">
    <source>
        <dbReference type="ARBA" id="ARBA00010992"/>
    </source>
</evidence>
<comment type="catalytic activity">
    <reaction evidence="7">
        <text>myo-inositol(out) + H(+)(out) = myo-inositol(in) + H(+)(in)</text>
        <dbReference type="Rhea" id="RHEA:60364"/>
        <dbReference type="ChEBI" id="CHEBI:15378"/>
        <dbReference type="ChEBI" id="CHEBI:17268"/>
    </reaction>
</comment>
<evidence type="ECO:0000256" key="7">
    <source>
        <dbReference type="ARBA" id="ARBA00049119"/>
    </source>
</evidence>
<dbReference type="STRING" id="1280837.A0A316VLV4"/>
<keyword evidence="5 10" id="KW-1133">Transmembrane helix</keyword>
<dbReference type="InterPro" id="IPR036259">
    <property type="entry name" value="MFS_trans_sf"/>
</dbReference>
<evidence type="ECO:0000256" key="5">
    <source>
        <dbReference type="ARBA" id="ARBA00022989"/>
    </source>
</evidence>
<evidence type="ECO:0000313" key="13">
    <source>
        <dbReference type="Proteomes" id="UP000245771"/>
    </source>
</evidence>
<feature type="transmembrane region" description="Helical" evidence="10">
    <location>
        <begin position="163"/>
        <end position="186"/>
    </location>
</feature>
<keyword evidence="6 10" id="KW-0472">Membrane</keyword>
<dbReference type="InterPro" id="IPR020846">
    <property type="entry name" value="MFS_dom"/>
</dbReference>
<evidence type="ECO:0000256" key="6">
    <source>
        <dbReference type="ARBA" id="ARBA00023136"/>
    </source>
</evidence>
<feature type="region of interest" description="Disordered" evidence="9">
    <location>
        <begin position="539"/>
        <end position="561"/>
    </location>
</feature>
<evidence type="ECO:0000256" key="10">
    <source>
        <dbReference type="SAM" id="Phobius"/>
    </source>
</evidence>
<dbReference type="Gene3D" id="1.20.1250.20">
    <property type="entry name" value="MFS general substrate transporter like domains"/>
    <property type="match status" value="1"/>
</dbReference>
<dbReference type="GO" id="GO:0016020">
    <property type="term" value="C:membrane"/>
    <property type="evidence" value="ECO:0007669"/>
    <property type="project" value="UniProtKB-SubCell"/>
</dbReference>
<dbReference type="PROSITE" id="PS50850">
    <property type="entry name" value="MFS"/>
    <property type="match status" value="1"/>
</dbReference>
<dbReference type="FunFam" id="1.20.1250.20:FF:000078">
    <property type="entry name" value="MFS maltose transporter, putative"/>
    <property type="match status" value="1"/>
</dbReference>
<dbReference type="InterPro" id="IPR003663">
    <property type="entry name" value="Sugar/inositol_transpt"/>
</dbReference>